<sequence>MRRLISFTLTAFLVLCGCAASASPVPRADRAVTAPPVAAPRTPPAPPEPPVVFVLGDSYTAGLSDVPPEQTYAADTARTLGWQVVIAGWRGTGYLARGQIDKNFAAMFRDQLAWRPAPDMIVISGGHNDWTKDPALVSAAARRLLAAVKAHWPRTHVVLLGPLWGGDPPLRAHALHDGLREVATSLGVPFIDPLRERWITGSVRLGTGNAARYTLPDGIHPTRAGNRYLARRLGADLRALGLDRPRRGVPPVAPPVNAAAP</sequence>
<gene>
    <name evidence="3" type="ORF">DPM19_30460</name>
</gene>
<feature type="chain" id="PRO_5016908407" evidence="1">
    <location>
        <begin position="23"/>
        <end position="261"/>
    </location>
</feature>
<dbReference type="OrthoDB" id="8215557at2"/>
<protein>
    <submittedName>
        <fullName evidence="3">SGNH/GDSL hydrolase family protein</fullName>
    </submittedName>
</protein>
<dbReference type="InterPro" id="IPR013830">
    <property type="entry name" value="SGNH_hydro"/>
</dbReference>
<dbReference type="InterPro" id="IPR051532">
    <property type="entry name" value="Ester_Hydrolysis_Enzymes"/>
</dbReference>
<dbReference type="PANTHER" id="PTHR30383">
    <property type="entry name" value="THIOESTERASE 1/PROTEASE 1/LYSOPHOSPHOLIPASE L1"/>
    <property type="match status" value="1"/>
</dbReference>
<feature type="domain" description="SGNH hydrolase-type esterase" evidence="2">
    <location>
        <begin position="54"/>
        <end position="227"/>
    </location>
</feature>
<keyword evidence="4" id="KW-1185">Reference proteome</keyword>
<evidence type="ECO:0000256" key="1">
    <source>
        <dbReference type="SAM" id="SignalP"/>
    </source>
</evidence>
<dbReference type="RefSeq" id="WP_111871541.1">
    <property type="nucleotide sequence ID" value="NZ_QLYX01000019.1"/>
</dbReference>
<dbReference type="CDD" id="cd00229">
    <property type="entry name" value="SGNH_hydrolase"/>
    <property type="match status" value="1"/>
</dbReference>
<reference evidence="3 4" key="1">
    <citation type="submission" date="2018-06" db="EMBL/GenBank/DDBJ databases">
        <title>Actinomadura craniellae sp. nov. isolated from marine sponge Craniella sp.</title>
        <authorList>
            <person name="Li L."/>
            <person name="Xu Q.H."/>
            <person name="Lin H.W."/>
            <person name="Lu Y.H."/>
        </authorList>
    </citation>
    <scope>NUCLEOTIDE SEQUENCE [LARGE SCALE GENOMIC DNA]</scope>
    <source>
        <strain evidence="3 4">LHW63021</strain>
    </source>
</reference>
<proteinExistence type="predicted"/>
<dbReference type="Pfam" id="PF13472">
    <property type="entry name" value="Lipase_GDSL_2"/>
    <property type="match status" value="1"/>
</dbReference>
<feature type="signal peptide" evidence="1">
    <location>
        <begin position="1"/>
        <end position="22"/>
    </location>
</feature>
<dbReference type="SUPFAM" id="SSF52266">
    <property type="entry name" value="SGNH hydrolase"/>
    <property type="match status" value="1"/>
</dbReference>
<comment type="caution">
    <text evidence="3">The sequence shown here is derived from an EMBL/GenBank/DDBJ whole genome shotgun (WGS) entry which is preliminary data.</text>
</comment>
<dbReference type="Proteomes" id="UP000251891">
    <property type="component" value="Unassembled WGS sequence"/>
</dbReference>
<evidence type="ECO:0000259" key="2">
    <source>
        <dbReference type="Pfam" id="PF13472"/>
    </source>
</evidence>
<dbReference type="InterPro" id="IPR036514">
    <property type="entry name" value="SGNH_hydro_sf"/>
</dbReference>
<name>A0A365GWZ4_9ACTN</name>
<dbReference type="EMBL" id="QLYX01000019">
    <property type="protein sequence ID" value="RAY11349.1"/>
    <property type="molecule type" value="Genomic_DNA"/>
</dbReference>
<dbReference type="GO" id="GO:0016787">
    <property type="term" value="F:hydrolase activity"/>
    <property type="evidence" value="ECO:0007669"/>
    <property type="project" value="UniProtKB-KW"/>
</dbReference>
<dbReference type="PROSITE" id="PS51257">
    <property type="entry name" value="PROKAR_LIPOPROTEIN"/>
    <property type="match status" value="1"/>
</dbReference>
<dbReference type="AlphaFoldDB" id="A0A365GWZ4"/>
<accession>A0A365GWZ4</accession>
<keyword evidence="3" id="KW-0378">Hydrolase</keyword>
<dbReference type="Gene3D" id="3.40.50.1110">
    <property type="entry name" value="SGNH hydrolase"/>
    <property type="match status" value="1"/>
</dbReference>
<evidence type="ECO:0000313" key="3">
    <source>
        <dbReference type="EMBL" id="RAY11349.1"/>
    </source>
</evidence>
<evidence type="ECO:0000313" key="4">
    <source>
        <dbReference type="Proteomes" id="UP000251891"/>
    </source>
</evidence>
<keyword evidence="1" id="KW-0732">Signal</keyword>
<organism evidence="3 4">
    <name type="scientific">Actinomadura craniellae</name>
    <dbReference type="NCBI Taxonomy" id="2231787"/>
    <lineage>
        <taxon>Bacteria</taxon>
        <taxon>Bacillati</taxon>
        <taxon>Actinomycetota</taxon>
        <taxon>Actinomycetes</taxon>
        <taxon>Streptosporangiales</taxon>
        <taxon>Thermomonosporaceae</taxon>
        <taxon>Actinomadura</taxon>
    </lineage>
</organism>